<dbReference type="OrthoDB" id="4506426at2759"/>
<evidence type="ECO:0000313" key="2">
    <source>
        <dbReference type="EMBL" id="OJJ56108.1"/>
    </source>
</evidence>
<dbReference type="GeneID" id="63768722"/>
<organism evidence="2 3">
    <name type="scientific">Aspergillus sydowii CBS 593.65</name>
    <dbReference type="NCBI Taxonomy" id="1036612"/>
    <lineage>
        <taxon>Eukaryota</taxon>
        <taxon>Fungi</taxon>
        <taxon>Dikarya</taxon>
        <taxon>Ascomycota</taxon>
        <taxon>Pezizomycotina</taxon>
        <taxon>Eurotiomycetes</taxon>
        <taxon>Eurotiomycetidae</taxon>
        <taxon>Eurotiales</taxon>
        <taxon>Aspergillaceae</taxon>
        <taxon>Aspergillus</taxon>
        <taxon>Aspergillus subgen. Nidulantes</taxon>
    </lineage>
</organism>
<gene>
    <name evidence="2" type="ORF">ASPSYDRAFT_92300</name>
</gene>
<evidence type="ECO:0000256" key="1">
    <source>
        <dbReference type="SAM" id="MobiDB-lite"/>
    </source>
</evidence>
<accession>A0A1L9T9J4</accession>
<feature type="region of interest" description="Disordered" evidence="1">
    <location>
        <begin position="414"/>
        <end position="444"/>
    </location>
</feature>
<dbReference type="Proteomes" id="UP000184356">
    <property type="component" value="Unassembled WGS sequence"/>
</dbReference>
<reference evidence="3" key="1">
    <citation type="journal article" date="2017" name="Genome Biol.">
        <title>Comparative genomics reveals high biological diversity and specific adaptations in the industrially and medically important fungal genus Aspergillus.</title>
        <authorList>
            <person name="de Vries R.P."/>
            <person name="Riley R."/>
            <person name="Wiebenga A."/>
            <person name="Aguilar-Osorio G."/>
            <person name="Amillis S."/>
            <person name="Uchima C.A."/>
            <person name="Anderluh G."/>
            <person name="Asadollahi M."/>
            <person name="Askin M."/>
            <person name="Barry K."/>
            <person name="Battaglia E."/>
            <person name="Bayram O."/>
            <person name="Benocci T."/>
            <person name="Braus-Stromeyer S.A."/>
            <person name="Caldana C."/>
            <person name="Canovas D."/>
            <person name="Cerqueira G.C."/>
            <person name="Chen F."/>
            <person name="Chen W."/>
            <person name="Choi C."/>
            <person name="Clum A."/>
            <person name="Dos Santos R.A."/>
            <person name="Damasio A.R."/>
            <person name="Diallinas G."/>
            <person name="Emri T."/>
            <person name="Fekete E."/>
            <person name="Flipphi M."/>
            <person name="Freyberg S."/>
            <person name="Gallo A."/>
            <person name="Gournas C."/>
            <person name="Habgood R."/>
            <person name="Hainaut M."/>
            <person name="Harispe M.L."/>
            <person name="Henrissat B."/>
            <person name="Hilden K.S."/>
            <person name="Hope R."/>
            <person name="Hossain A."/>
            <person name="Karabika E."/>
            <person name="Karaffa L."/>
            <person name="Karanyi Z."/>
            <person name="Krasevec N."/>
            <person name="Kuo A."/>
            <person name="Kusch H."/>
            <person name="LaButti K."/>
            <person name="Lagendijk E.L."/>
            <person name="Lapidus A."/>
            <person name="Levasseur A."/>
            <person name="Lindquist E."/>
            <person name="Lipzen A."/>
            <person name="Logrieco A.F."/>
            <person name="MacCabe A."/>
            <person name="Maekelae M.R."/>
            <person name="Malavazi I."/>
            <person name="Melin P."/>
            <person name="Meyer V."/>
            <person name="Mielnichuk N."/>
            <person name="Miskei M."/>
            <person name="Molnar A.P."/>
            <person name="Mule G."/>
            <person name="Ngan C.Y."/>
            <person name="Orejas M."/>
            <person name="Orosz E."/>
            <person name="Ouedraogo J.P."/>
            <person name="Overkamp K.M."/>
            <person name="Park H.-S."/>
            <person name="Perrone G."/>
            <person name="Piumi F."/>
            <person name="Punt P.J."/>
            <person name="Ram A.F."/>
            <person name="Ramon A."/>
            <person name="Rauscher S."/>
            <person name="Record E."/>
            <person name="Riano-Pachon D.M."/>
            <person name="Robert V."/>
            <person name="Roehrig J."/>
            <person name="Ruller R."/>
            <person name="Salamov A."/>
            <person name="Salih N.S."/>
            <person name="Samson R.A."/>
            <person name="Sandor E."/>
            <person name="Sanguinetti M."/>
            <person name="Schuetze T."/>
            <person name="Sepcic K."/>
            <person name="Shelest E."/>
            <person name="Sherlock G."/>
            <person name="Sophianopoulou V."/>
            <person name="Squina F.M."/>
            <person name="Sun H."/>
            <person name="Susca A."/>
            <person name="Todd R.B."/>
            <person name="Tsang A."/>
            <person name="Unkles S.E."/>
            <person name="van de Wiele N."/>
            <person name="van Rossen-Uffink D."/>
            <person name="Oliveira J.V."/>
            <person name="Vesth T.C."/>
            <person name="Visser J."/>
            <person name="Yu J.-H."/>
            <person name="Zhou M."/>
            <person name="Andersen M.R."/>
            <person name="Archer D.B."/>
            <person name="Baker S.E."/>
            <person name="Benoit I."/>
            <person name="Brakhage A.A."/>
            <person name="Braus G.H."/>
            <person name="Fischer R."/>
            <person name="Frisvad J.C."/>
            <person name="Goldman G.H."/>
            <person name="Houbraken J."/>
            <person name="Oakley B."/>
            <person name="Pocsi I."/>
            <person name="Scazzocchio C."/>
            <person name="Seiboth B."/>
            <person name="vanKuyk P.A."/>
            <person name="Wortman J."/>
            <person name="Dyer P.S."/>
            <person name="Grigoriev I.V."/>
        </authorList>
    </citation>
    <scope>NUCLEOTIDE SEQUENCE [LARGE SCALE GENOMIC DNA]</scope>
    <source>
        <strain evidence="3">CBS 593.65</strain>
    </source>
</reference>
<sequence>MVQTRSSTRNSLESEDNNTNQENAHQHLKPEDESQLSEVAKGKRPVKRKHSDGDSEHDEKKHKKKTRTPRGGQRKNYIFHIPIPNARDLEIIRQWFERPQDRQCWGVIRDHFSALETLWGEAYGWDLPTTRTEMDYGLLVQTIREYRGNLPRSNGKTCDRCAARGQATCCHNGFDKCKGCVRNSVPCTITDKQTGKTTTFLGTKYENEPRSDPGAIVQWWTLQQQPRKLPAKKTGNEHFKDVTLGGQLGETRAATARPSIQTPRHGFARRTRGNAAMTNSRQPPVQQLNPTSLFVNSPYANNSVTNTPLYQGRASFGVQQGLTFDGHYQTHPEYPVPPDSTGFNLHFPQYDQGNNGIGLPLSHNQDMMGNSFSYDPRVMMKAILNLRAEVQRLGGDTSIAADLVVLAPIQRAPATLDGPAPFPSRRRSQFANTTAASTSNSVTSTSQLFEDFDDLEDLTTPESGFLDPNTRHSTPTSAELEYNIQNQTTGPRLFSSTAYHPAPTSAPLLNNIPHPTPTQTLFPSDLQDFQLESEYTSFPSNGEQFGQPPSGPPVDPSILHYSHSLGLDTGNTLARSRLESYDVNGEATSALQQKETIRRSRLSVSANPELGGNGAVADGEPRDVSLQSTKERLGEHVEEVLRENASQDPFEVGWTVEAPAQFGPINTHVNDEGLSVLDDQSRHDPFAVPQLDGTLYGLSDHLTF</sequence>
<dbReference type="EMBL" id="KV878591">
    <property type="protein sequence ID" value="OJJ56108.1"/>
    <property type="molecule type" value="Genomic_DNA"/>
</dbReference>
<protein>
    <submittedName>
        <fullName evidence="2">Uncharacterized protein</fullName>
    </submittedName>
</protein>
<dbReference type="VEuPathDB" id="FungiDB:ASPSYDRAFT_92300"/>
<feature type="compositionally biased region" description="Low complexity" evidence="1">
    <location>
        <begin position="431"/>
        <end position="444"/>
    </location>
</feature>
<dbReference type="RefSeq" id="XP_040699914.1">
    <property type="nucleotide sequence ID" value="XM_040852649.1"/>
</dbReference>
<keyword evidence="3" id="KW-1185">Reference proteome</keyword>
<feature type="region of interest" description="Disordered" evidence="1">
    <location>
        <begin position="595"/>
        <end position="622"/>
    </location>
</feature>
<evidence type="ECO:0000313" key="3">
    <source>
        <dbReference type="Proteomes" id="UP000184356"/>
    </source>
</evidence>
<dbReference type="STRING" id="1036612.A0A1L9T9J4"/>
<proteinExistence type="predicted"/>
<name>A0A1L9T9J4_9EURO</name>
<feature type="compositionally biased region" description="Polar residues" evidence="1">
    <location>
        <begin position="1"/>
        <end position="23"/>
    </location>
</feature>
<feature type="region of interest" description="Disordered" evidence="1">
    <location>
        <begin position="1"/>
        <end position="77"/>
    </location>
</feature>
<dbReference type="AlphaFoldDB" id="A0A1L9T9J4"/>